<dbReference type="PANTHER" id="PTHR26451">
    <property type="entry name" value="G_PROTEIN_RECEP_F1_2 DOMAIN-CONTAINING PROTEIN"/>
    <property type="match status" value="1"/>
</dbReference>
<evidence type="ECO:0000256" key="5">
    <source>
        <dbReference type="SAM" id="Phobius"/>
    </source>
</evidence>
<dbReference type="GO" id="GO:0005549">
    <property type="term" value="F:odorant binding"/>
    <property type="evidence" value="ECO:0007669"/>
    <property type="project" value="TreeGrafter"/>
</dbReference>
<comment type="subcellular location">
    <subcellularLocation>
        <location evidence="1">Membrane</location>
    </subcellularLocation>
</comment>
<evidence type="ECO:0000256" key="1">
    <source>
        <dbReference type="ARBA" id="ARBA00004370"/>
    </source>
</evidence>
<dbReference type="PANTHER" id="PTHR26451:SF866">
    <property type="entry name" value="ODORANT RECEPTOR-RELATED"/>
    <property type="match status" value="1"/>
</dbReference>
<dbReference type="Proteomes" id="UP000265020">
    <property type="component" value="Unassembled WGS sequence"/>
</dbReference>
<dbReference type="AlphaFoldDB" id="A0A3Q2E983"/>
<dbReference type="InterPro" id="IPR000276">
    <property type="entry name" value="GPCR_Rhodpsn"/>
</dbReference>
<keyword evidence="4 5" id="KW-0472">Membrane</keyword>
<dbReference type="SUPFAM" id="SSF81321">
    <property type="entry name" value="Family A G protein-coupled receptor-like"/>
    <property type="match status" value="1"/>
</dbReference>
<dbReference type="Ensembl" id="ENSCVAT00000021172.1">
    <property type="protein sequence ID" value="ENSCVAP00000028806.1"/>
    <property type="gene ID" value="ENSCVAG00000016172.1"/>
</dbReference>
<keyword evidence="3 5" id="KW-1133">Transmembrane helix</keyword>
<evidence type="ECO:0000256" key="4">
    <source>
        <dbReference type="ARBA" id="ARBA00023136"/>
    </source>
</evidence>
<name>A0A3Q2E983_CYPVA</name>
<proteinExistence type="predicted"/>
<dbReference type="InterPro" id="IPR017452">
    <property type="entry name" value="GPCR_Rhodpsn_7TM"/>
</dbReference>
<dbReference type="GeneTree" id="ENSGT00940000163093"/>
<dbReference type="Gene3D" id="1.20.1070.10">
    <property type="entry name" value="Rhodopsin 7-helix transmembrane proteins"/>
    <property type="match status" value="1"/>
</dbReference>
<evidence type="ECO:0000256" key="3">
    <source>
        <dbReference type="ARBA" id="ARBA00022989"/>
    </source>
</evidence>
<dbReference type="GO" id="GO:0016020">
    <property type="term" value="C:membrane"/>
    <property type="evidence" value="ECO:0007669"/>
    <property type="project" value="UniProtKB-SubCell"/>
</dbReference>
<accession>A0A3Q2E983</accession>
<feature type="transmembrane region" description="Helical" evidence="5">
    <location>
        <begin position="222"/>
        <end position="244"/>
    </location>
</feature>
<dbReference type="FunFam" id="1.20.1070.10:FF:000096">
    <property type="entry name" value="Odorant receptor 131-2"/>
    <property type="match status" value="1"/>
</dbReference>
<feature type="transmembrane region" description="Helical" evidence="5">
    <location>
        <begin position="277"/>
        <end position="301"/>
    </location>
</feature>
<dbReference type="GO" id="GO:0004984">
    <property type="term" value="F:olfactory receptor activity"/>
    <property type="evidence" value="ECO:0007669"/>
    <property type="project" value="TreeGrafter"/>
</dbReference>
<evidence type="ECO:0000259" key="6">
    <source>
        <dbReference type="PROSITE" id="PS50262"/>
    </source>
</evidence>
<evidence type="ECO:0000313" key="7">
    <source>
        <dbReference type="Ensembl" id="ENSCVAP00000028806.1"/>
    </source>
</evidence>
<dbReference type="Pfam" id="PF00001">
    <property type="entry name" value="7tm_1"/>
    <property type="match status" value="1"/>
</dbReference>
<feature type="domain" description="G-protein coupled receptors family 1 profile" evidence="6">
    <location>
        <begin position="117"/>
        <end position="373"/>
    </location>
</feature>
<evidence type="ECO:0000313" key="8">
    <source>
        <dbReference type="Proteomes" id="UP000265020"/>
    </source>
</evidence>
<protein>
    <recommendedName>
        <fullName evidence="6">G-protein coupled receptors family 1 profile domain-containing protein</fullName>
    </recommendedName>
</protein>
<sequence>MGDWHVERGLVLVFPTCPKKGDQIHTLKGIFFFAFLELFSMLNVSQSESNMTSAIQKQNLLRIALISTLSTVPSVIFLYINGTILFTLRSKPVFRDTCRYVLLYNLLLADTVQLAQSQVQFLLSVCRVKLVYSLKPVLRYTCRYILLYNLLVADTLAVCQLLFLLSVCRITLTYPVCGTLTVFANLTNVSSPLTLVVMSVERCIAVCMPLRHAAIVTIRNTGLALLLVWTISSLHNMCRVFLLLDFPFVDLESLQMRDLCSDLTMLLGSKSKAYDNVFNGFLFVSAALVIISSYIGVIIAARSASTGKTSALKARNTLMLHLVQLCLSLSSTIYNPMLIALLRILQYAVFIRLHKFLYVLIILFPRCLSSLIYGLRDQTIRPVLLGYLCCRLNPKIAAVSG</sequence>
<dbReference type="CDD" id="cd00637">
    <property type="entry name" value="7tm_classA_rhodopsin-like"/>
    <property type="match status" value="1"/>
</dbReference>
<reference evidence="7" key="2">
    <citation type="submission" date="2025-09" db="UniProtKB">
        <authorList>
            <consortium name="Ensembl"/>
        </authorList>
    </citation>
    <scope>IDENTIFICATION</scope>
</reference>
<keyword evidence="8" id="KW-1185">Reference proteome</keyword>
<organism evidence="7 8">
    <name type="scientific">Cyprinodon variegatus</name>
    <name type="common">Sheepshead minnow</name>
    <dbReference type="NCBI Taxonomy" id="28743"/>
    <lineage>
        <taxon>Eukaryota</taxon>
        <taxon>Metazoa</taxon>
        <taxon>Chordata</taxon>
        <taxon>Craniata</taxon>
        <taxon>Vertebrata</taxon>
        <taxon>Euteleostomi</taxon>
        <taxon>Actinopterygii</taxon>
        <taxon>Neopterygii</taxon>
        <taxon>Teleostei</taxon>
        <taxon>Neoteleostei</taxon>
        <taxon>Acanthomorphata</taxon>
        <taxon>Ovalentaria</taxon>
        <taxon>Atherinomorphae</taxon>
        <taxon>Cyprinodontiformes</taxon>
        <taxon>Cyprinodontidae</taxon>
        <taxon>Cyprinodon</taxon>
    </lineage>
</organism>
<dbReference type="PROSITE" id="PS50262">
    <property type="entry name" value="G_PROTEIN_RECEP_F1_2"/>
    <property type="match status" value="1"/>
</dbReference>
<feature type="transmembrane region" description="Helical" evidence="5">
    <location>
        <begin position="63"/>
        <end position="82"/>
    </location>
</feature>
<keyword evidence="2 5" id="KW-0812">Transmembrane</keyword>
<feature type="transmembrane region" description="Helical" evidence="5">
    <location>
        <begin position="356"/>
        <end position="375"/>
    </location>
</feature>
<reference evidence="7" key="1">
    <citation type="submission" date="2025-08" db="UniProtKB">
        <authorList>
            <consortium name="Ensembl"/>
        </authorList>
    </citation>
    <scope>IDENTIFICATION</scope>
</reference>
<feature type="transmembrane region" description="Helical" evidence="5">
    <location>
        <begin position="322"/>
        <end position="344"/>
    </location>
</feature>
<feature type="transmembrane region" description="Helical" evidence="5">
    <location>
        <begin position="146"/>
        <end position="172"/>
    </location>
</feature>
<dbReference type="GO" id="GO:0004930">
    <property type="term" value="F:G protein-coupled receptor activity"/>
    <property type="evidence" value="ECO:0007669"/>
    <property type="project" value="InterPro"/>
</dbReference>
<dbReference type="InterPro" id="IPR052921">
    <property type="entry name" value="GPCR1_Superfamily_Member"/>
</dbReference>
<evidence type="ECO:0000256" key="2">
    <source>
        <dbReference type="ARBA" id="ARBA00022692"/>
    </source>
</evidence>